<dbReference type="Gene3D" id="2.60.40.10">
    <property type="entry name" value="Immunoglobulins"/>
    <property type="match status" value="1"/>
</dbReference>
<dbReference type="PROSITE" id="PS51257">
    <property type="entry name" value="PROKAR_LIPOPROTEIN"/>
    <property type="match status" value="1"/>
</dbReference>
<dbReference type="SMART" id="SM00089">
    <property type="entry name" value="PKD"/>
    <property type="match status" value="1"/>
</dbReference>
<dbReference type="InterPro" id="IPR013783">
    <property type="entry name" value="Ig-like_fold"/>
</dbReference>
<feature type="domain" description="PKD" evidence="1">
    <location>
        <begin position="46"/>
        <end position="101"/>
    </location>
</feature>
<dbReference type="InterPro" id="IPR000601">
    <property type="entry name" value="PKD_dom"/>
</dbReference>
<dbReference type="InterPro" id="IPR035986">
    <property type="entry name" value="PKD_dom_sf"/>
</dbReference>
<dbReference type="InterPro" id="IPR022409">
    <property type="entry name" value="PKD/Chitinase_dom"/>
</dbReference>
<dbReference type="AlphaFoldDB" id="A0A5B2VYN5"/>
<dbReference type="Pfam" id="PF18911">
    <property type="entry name" value="PKD_4"/>
    <property type="match status" value="1"/>
</dbReference>
<dbReference type="EMBL" id="VUOC01000002">
    <property type="protein sequence ID" value="KAA2243297.1"/>
    <property type="molecule type" value="Genomic_DNA"/>
</dbReference>
<evidence type="ECO:0000259" key="1">
    <source>
        <dbReference type="PROSITE" id="PS50093"/>
    </source>
</evidence>
<sequence length="285" mass="31067">MQLNKYIYLNLLLVIIAAGCKKDDTAPSADIVYKVDIVDRTVTFTNETEGAVSYKWDFGDGETSTETSPVHTYPGKGKYVPTLYATNASGQVAEGSTVIHIAKTSPVKLNDNSFADWDAVTDNVVQPAPGETYFKQLKIDYDASYIYLYFEVNSKEANGDIYDFYLDTDNDATTGFLSGDFPGMGADVLMEGTIFGNWLDAFNHSGAQNAFSFDPTGVTEFYSLGYKAQDAGVFKFEMRISRSKLKGLAATTAFKMGIQALKTGWAALLGQIPAKTGAAIEVTFE</sequence>
<name>A0A5B2VYN5_9BACT</name>
<gene>
    <name evidence="2" type="ORF">F0L74_12370</name>
</gene>
<dbReference type="SUPFAM" id="SSF49344">
    <property type="entry name" value="CBD9-like"/>
    <property type="match status" value="1"/>
</dbReference>
<reference evidence="2 3" key="1">
    <citation type="submission" date="2019-09" db="EMBL/GenBank/DDBJ databases">
        <title>Chitinophaga ginsengihumi sp. nov., isolated from soil of ginseng rhizosphere.</title>
        <authorList>
            <person name="Lee J."/>
        </authorList>
    </citation>
    <scope>NUCLEOTIDE SEQUENCE [LARGE SCALE GENOMIC DNA]</scope>
    <source>
        <strain evidence="2 3">BN140078</strain>
    </source>
</reference>
<comment type="caution">
    <text evidence="2">The sequence shown here is derived from an EMBL/GenBank/DDBJ whole genome shotgun (WGS) entry which is preliminary data.</text>
</comment>
<organism evidence="2 3">
    <name type="scientific">Chitinophaga agrisoli</name>
    <dbReference type="NCBI Taxonomy" id="2607653"/>
    <lineage>
        <taxon>Bacteria</taxon>
        <taxon>Pseudomonadati</taxon>
        <taxon>Bacteroidota</taxon>
        <taxon>Chitinophagia</taxon>
        <taxon>Chitinophagales</taxon>
        <taxon>Chitinophagaceae</taxon>
        <taxon>Chitinophaga</taxon>
    </lineage>
</organism>
<dbReference type="PROSITE" id="PS50093">
    <property type="entry name" value="PKD"/>
    <property type="match status" value="1"/>
</dbReference>
<keyword evidence="3" id="KW-1185">Reference proteome</keyword>
<reference evidence="2 3" key="2">
    <citation type="submission" date="2019-09" db="EMBL/GenBank/DDBJ databases">
        <authorList>
            <person name="Jin C."/>
        </authorList>
    </citation>
    <scope>NUCLEOTIDE SEQUENCE [LARGE SCALE GENOMIC DNA]</scope>
    <source>
        <strain evidence="2 3">BN140078</strain>
    </source>
</reference>
<dbReference type="CDD" id="cd00146">
    <property type="entry name" value="PKD"/>
    <property type="match status" value="1"/>
</dbReference>
<proteinExistence type="predicted"/>
<dbReference type="SUPFAM" id="SSF49299">
    <property type="entry name" value="PKD domain"/>
    <property type="match status" value="1"/>
</dbReference>
<protein>
    <submittedName>
        <fullName evidence="2">PKD domain-containing protein</fullName>
    </submittedName>
</protein>
<accession>A0A5B2VYN5</accession>
<dbReference type="RefSeq" id="WP_149838173.1">
    <property type="nucleotide sequence ID" value="NZ_VUOC01000002.1"/>
</dbReference>
<evidence type="ECO:0000313" key="3">
    <source>
        <dbReference type="Proteomes" id="UP000324611"/>
    </source>
</evidence>
<dbReference type="Proteomes" id="UP000324611">
    <property type="component" value="Unassembled WGS sequence"/>
</dbReference>
<evidence type="ECO:0000313" key="2">
    <source>
        <dbReference type="EMBL" id="KAA2243297.1"/>
    </source>
</evidence>